<keyword evidence="2" id="KW-0488">Methylation</keyword>
<evidence type="ECO:0000313" key="7">
    <source>
        <dbReference type="EMBL" id="SJK85901.1"/>
    </source>
</evidence>
<evidence type="ECO:0000259" key="5">
    <source>
        <dbReference type="Pfam" id="PF00472"/>
    </source>
</evidence>
<evidence type="ECO:0000313" key="8">
    <source>
        <dbReference type="Proteomes" id="UP000002899"/>
    </source>
</evidence>
<dbReference type="InterPro" id="IPR000352">
    <property type="entry name" value="Pep_chain_release_fac_I"/>
</dbReference>
<evidence type="ECO:0000256" key="2">
    <source>
        <dbReference type="ARBA" id="ARBA00022481"/>
    </source>
</evidence>
<feature type="signal peptide" evidence="4">
    <location>
        <begin position="1"/>
        <end position="21"/>
    </location>
</feature>
<reference evidence="7 8" key="2">
    <citation type="journal article" date="2013" name="PLoS ONE">
        <title>Whole genome mapping and re-organization of the nuclear and mitochondrial genomes of Babesia microti isolates.</title>
        <authorList>
            <person name="Cornillot E."/>
            <person name="Dassouli A."/>
            <person name="Garg A."/>
            <person name="Pachikara N."/>
            <person name="Randazzo S."/>
            <person name="Depoix D."/>
            <person name="Carcy B."/>
            <person name="Delbecq S."/>
            <person name="Frutos R."/>
            <person name="Silva J.C."/>
            <person name="Sutton R."/>
            <person name="Krause P.J."/>
            <person name="Mamoun C.B."/>
        </authorList>
    </citation>
    <scope>NUCLEOTIDE SEQUENCE [LARGE SCALE GENOMIC DNA]</scope>
    <source>
        <strain evidence="7 8">RI</strain>
    </source>
</reference>
<dbReference type="RefSeq" id="XP_021338111.1">
    <property type="nucleotide sequence ID" value="XM_021483157.1"/>
</dbReference>
<feature type="chain" id="PRO_5013226865" evidence="4">
    <location>
        <begin position="22"/>
        <end position="318"/>
    </location>
</feature>
<dbReference type="VEuPathDB" id="PiroplasmaDB:BMR1_02g01402"/>
<dbReference type="Gene3D" id="3.30.70.1660">
    <property type="match status" value="1"/>
</dbReference>
<dbReference type="GeneID" id="24424068"/>
<reference evidence="7 8" key="3">
    <citation type="journal article" date="2016" name="Sci. Rep.">
        <title>Genome-wide diversity and gene expression profiling of Babesia microti isolates identify polymorphic genes that mediate host-pathogen interactions.</title>
        <authorList>
            <person name="Silva J.C."/>
            <person name="Cornillot E."/>
            <person name="McCracken C."/>
            <person name="Usmani-Brown S."/>
            <person name="Dwivedi A."/>
            <person name="Ifeonu O.O."/>
            <person name="Crabtree J."/>
            <person name="Gotia H.T."/>
            <person name="Virji A.Z."/>
            <person name="Reynes C."/>
            <person name="Colinge J."/>
            <person name="Kumar V."/>
            <person name="Lawres L."/>
            <person name="Pazzi J.E."/>
            <person name="Pablo J.V."/>
            <person name="Hung C."/>
            <person name="Brancato J."/>
            <person name="Kumari P."/>
            <person name="Orvis J."/>
            <person name="Tretina K."/>
            <person name="Chibucos M."/>
            <person name="Ott S."/>
            <person name="Sadzewicz L."/>
            <person name="Sengamalay N."/>
            <person name="Shetty A.C."/>
            <person name="Su Q."/>
            <person name="Tallon L."/>
            <person name="Fraser C.M."/>
            <person name="Frutos R."/>
            <person name="Molina D.M."/>
            <person name="Krause P.J."/>
            <person name="Ben Mamoun C."/>
        </authorList>
    </citation>
    <scope>NUCLEOTIDE SEQUENCE [LARGE SCALE GENOMIC DNA]</scope>
    <source>
        <strain evidence="7 8">RI</strain>
    </source>
</reference>
<dbReference type="AlphaFoldDB" id="A0A1R4AA78"/>
<dbReference type="InterPro" id="IPR045853">
    <property type="entry name" value="Pep_chain_release_fac_I_sf"/>
</dbReference>
<dbReference type="KEGG" id="bmic:BMR1_02g01402"/>
<dbReference type="OrthoDB" id="365940at2759"/>
<dbReference type="PANTHER" id="PTHR43804">
    <property type="entry name" value="LD18447P"/>
    <property type="match status" value="1"/>
</dbReference>
<dbReference type="Gene3D" id="3.30.160.20">
    <property type="match status" value="1"/>
</dbReference>
<dbReference type="InterPro" id="IPR050057">
    <property type="entry name" value="Prokaryotic/Mito_RF"/>
</dbReference>
<reference evidence="7 8" key="1">
    <citation type="journal article" date="2012" name="Nucleic Acids Res.">
        <title>Sequencing of the smallest Apicomplexan genome from the human pathogen Babesia microti.</title>
        <authorList>
            <person name="Cornillot E."/>
            <person name="Hadj-Kaddour K."/>
            <person name="Dassouli A."/>
            <person name="Noel B."/>
            <person name="Ranwez V."/>
            <person name="Vacherie B."/>
            <person name="Augagneur Y."/>
            <person name="Bres V."/>
            <person name="Duclos A."/>
            <person name="Randazzo S."/>
            <person name="Carcy B."/>
            <person name="Debierre-Grockiego F."/>
            <person name="Delbecq S."/>
            <person name="Moubri-Menage K."/>
            <person name="Shams-Eldin H."/>
            <person name="Usmani-Brown S."/>
            <person name="Bringaud F."/>
            <person name="Wincker P."/>
            <person name="Vivares C.P."/>
            <person name="Schwarz R.T."/>
            <person name="Schetters T.P."/>
            <person name="Krause P.J."/>
            <person name="Gorenflot A."/>
            <person name="Berry V."/>
            <person name="Barbe V."/>
            <person name="Ben Mamoun C."/>
        </authorList>
    </citation>
    <scope>NUCLEOTIDE SEQUENCE [LARGE SCALE GENOMIC DNA]</scope>
    <source>
        <strain evidence="7 8">RI</strain>
    </source>
</reference>
<sequence>MDTLTLYTLLFICITQTYTSAIVQYSSHIVKFPLNYINLATNHLDSSVIFPTKTYSSQTNDITMEIRFGVGGNEAKLWSKDLCDVYSKYLKTKNLHTQLTEFGHKYLLNISTKSGMKSNFDMIALFNSLSWEAGVHQVKRVPLTEKRGRLHSSTASIAVLPSNISLGGRDTNYETIINDININPKDIQWNTCRSSGPGGQNVNKVETSVELVHLPSGIKVECSETRSQGDNKKRAIEKLREKLARIKLEESLDTAKSIRNSQIQRSLRCEKIRTYYFNTNRIIDNRCNCHFNLNSFKMARIDDLRCEHAESHLNLMDM</sequence>
<keyword evidence="4" id="KW-0732">Signal</keyword>
<dbReference type="InterPro" id="IPR005139">
    <property type="entry name" value="PCRF"/>
</dbReference>
<proteinExistence type="inferred from homology"/>
<evidence type="ECO:0000256" key="3">
    <source>
        <dbReference type="ARBA" id="ARBA00022917"/>
    </source>
</evidence>
<keyword evidence="8" id="KW-1185">Reference proteome</keyword>
<keyword evidence="3" id="KW-0648">Protein biosynthesis</keyword>
<name>A0A1R4AA78_BABMR</name>
<dbReference type="Pfam" id="PF03462">
    <property type="entry name" value="PCRF"/>
    <property type="match status" value="1"/>
</dbReference>
<dbReference type="Proteomes" id="UP000002899">
    <property type="component" value="Chromosome II"/>
</dbReference>
<accession>A0A1R4AA78</accession>
<dbReference type="SUPFAM" id="SSF75620">
    <property type="entry name" value="Release factor"/>
    <property type="match status" value="1"/>
</dbReference>
<dbReference type="Pfam" id="PF00472">
    <property type="entry name" value="RF-1"/>
    <property type="match status" value="1"/>
</dbReference>
<evidence type="ECO:0000256" key="4">
    <source>
        <dbReference type="SAM" id="SignalP"/>
    </source>
</evidence>
<dbReference type="GO" id="GO:0003747">
    <property type="term" value="F:translation release factor activity"/>
    <property type="evidence" value="ECO:0007669"/>
    <property type="project" value="InterPro"/>
</dbReference>
<organism evidence="7 8">
    <name type="scientific">Babesia microti (strain RI)</name>
    <dbReference type="NCBI Taxonomy" id="1133968"/>
    <lineage>
        <taxon>Eukaryota</taxon>
        <taxon>Sar</taxon>
        <taxon>Alveolata</taxon>
        <taxon>Apicomplexa</taxon>
        <taxon>Aconoidasida</taxon>
        <taxon>Piroplasmida</taxon>
        <taxon>Babesiidae</taxon>
        <taxon>Babesia</taxon>
    </lineage>
</organism>
<gene>
    <name evidence="7" type="ORF">BMR1_02g01402</name>
</gene>
<dbReference type="PANTHER" id="PTHR43804:SF7">
    <property type="entry name" value="LD18447P"/>
    <property type="match status" value="1"/>
</dbReference>
<feature type="domain" description="Prokaryotic-type class I peptide chain release factors" evidence="5">
    <location>
        <begin position="179"/>
        <end position="286"/>
    </location>
</feature>
<dbReference type="GO" id="GO:0005737">
    <property type="term" value="C:cytoplasm"/>
    <property type="evidence" value="ECO:0007669"/>
    <property type="project" value="UniProtKB-ARBA"/>
</dbReference>
<comment type="similarity">
    <text evidence="1">Belongs to the prokaryotic/mitochondrial release factor family.</text>
</comment>
<dbReference type="EMBL" id="FO082872">
    <property type="protein sequence ID" value="SJK85901.1"/>
    <property type="molecule type" value="Genomic_DNA"/>
</dbReference>
<protein>
    <submittedName>
        <fullName evidence="7">Peptide chain release factor RF-1</fullName>
    </submittedName>
</protein>
<evidence type="ECO:0000256" key="1">
    <source>
        <dbReference type="ARBA" id="ARBA00010835"/>
    </source>
</evidence>
<evidence type="ECO:0000259" key="6">
    <source>
        <dbReference type="Pfam" id="PF03462"/>
    </source>
</evidence>
<feature type="domain" description="Peptide chain release factor" evidence="6">
    <location>
        <begin position="58"/>
        <end position="157"/>
    </location>
</feature>